<dbReference type="Pfam" id="PF04969">
    <property type="entry name" value="CS"/>
    <property type="match status" value="1"/>
</dbReference>
<dbReference type="PANTHER" id="PTHR21664:SF1">
    <property type="entry name" value="NUDC DOMAIN-CONTAINING PROTEIN 1"/>
    <property type="match status" value="1"/>
</dbReference>
<sequence length="602" mass="67983">MFKRQFIPDKNLLNPKFDGYKLSPTNEKECVTRTSLPNGSDLRMNKFMANHRLGFRDLQARVRLNHLAYGFPTSTNKQQQGVAFYVDLEFQLMSVIYNKETNETHLQPIVQLIQPLGNLPNYSEPSATLPSDPYSPSLISLNSELLLASNGAGYIELVHIRSGTVIASTRYDGDGSEGISPVPCVLLDAQLVGNKIVMMAYSRVASKNTQFNISTLEMSADSNNNNTNDLITTLNIQRGLEVPTYCAIIENGERFILGSESPYEKFTSASTCDDNDAIITDASTPGATTITKTPKSSYSWTQDNTDITVQFILSPNTPKSAISCQFNNTHLSLIVRDDQNEISYPFRKLWSLVKADDCTWTLESDGTLTLFLNKQDQHTRWPHIFDIDDGVMETLDPAKLAEITERLEKFTGNDANNNPTVQNPVATDMDEDIDDKGEPIRFAIYDRLGQCIEEIYSGGCEWLCKAFDCEKEQEQRQGEQIPSICVKVDVDGQIYKFLKEEQGERNNLQTKHINTFDAFGFVQASKRDSRFIYYDPKFKFIVIIESSRNAYIYYHHDDKRSIETQKLVDLTRGEDVNVVGCQLLLDNVLVVLTETQVITIQI</sequence>
<evidence type="ECO:0000256" key="3">
    <source>
        <dbReference type="ARBA" id="ARBA00018915"/>
    </source>
</evidence>
<keyword evidence="5" id="KW-0539">Nucleus</keyword>
<evidence type="ECO:0000256" key="5">
    <source>
        <dbReference type="ARBA" id="ARBA00023242"/>
    </source>
</evidence>
<comment type="caution">
    <text evidence="8">The sequence shown here is derived from an EMBL/GenBank/DDBJ whole genome shotgun (WGS) entry which is preliminary data.</text>
</comment>
<evidence type="ECO:0000313" key="8">
    <source>
        <dbReference type="EMBL" id="KAG2221860.1"/>
    </source>
</evidence>
<name>A0A8H7S386_9FUNG</name>
<dbReference type="GO" id="GO:0005634">
    <property type="term" value="C:nucleus"/>
    <property type="evidence" value="ECO:0007669"/>
    <property type="project" value="UniProtKB-SubCell"/>
</dbReference>
<feature type="compositionally biased region" description="Polar residues" evidence="6">
    <location>
        <begin position="413"/>
        <end position="425"/>
    </location>
</feature>
<dbReference type="InterPro" id="IPR037895">
    <property type="entry name" value="NUDCD1"/>
</dbReference>
<proteinExistence type="predicted"/>
<protein>
    <recommendedName>
        <fullName evidence="3">NudC domain-containing protein 1</fullName>
    </recommendedName>
</protein>
<reference evidence="8 9" key="1">
    <citation type="submission" date="2020-12" db="EMBL/GenBank/DDBJ databases">
        <title>Metabolic potential, ecology and presence of endohyphal bacteria is reflected in genomic diversity of Mucoromycotina.</title>
        <authorList>
            <person name="Muszewska A."/>
            <person name="Okrasinska A."/>
            <person name="Steczkiewicz K."/>
            <person name="Drgas O."/>
            <person name="Orlowska M."/>
            <person name="Perlinska-Lenart U."/>
            <person name="Aleksandrzak-Piekarczyk T."/>
            <person name="Szatraj K."/>
            <person name="Zielenkiewicz U."/>
            <person name="Pilsyk S."/>
            <person name="Malc E."/>
            <person name="Mieczkowski P."/>
            <person name="Kruszewska J.S."/>
            <person name="Biernat P."/>
            <person name="Pawlowska J."/>
        </authorList>
    </citation>
    <scope>NUCLEOTIDE SEQUENCE [LARGE SCALE GENOMIC DNA]</scope>
    <source>
        <strain evidence="8 9">CBS 142.35</strain>
    </source>
</reference>
<dbReference type="InterPro" id="IPR007052">
    <property type="entry name" value="CS_dom"/>
</dbReference>
<dbReference type="CDD" id="cd06467">
    <property type="entry name" value="p23_NUDC_like"/>
    <property type="match status" value="1"/>
</dbReference>
<evidence type="ECO:0000256" key="1">
    <source>
        <dbReference type="ARBA" id="ARBA00004123"/>
    </source>
</evidence>
<organism evidence="8 9">
    <name type="scientific">Circinella minor</name>
    <dbReference type="NCBI Taxonomy" id="1195481"/>
    <lineage>
        <taxon>Eukaryota</taxon>
        <taxon>Fungi</taxon>
        <taxon>Fungi incertae sedis</taxon>
        <taxon>Mucoromycota</taxon>
        <taxon>Mucoromycotina</taxon>
        <taxon>Mucoromycetes</taxon>
        <taxon>Mucorales</taxon>
        <taxon>Lichtheimiaceae</taxon>
        <taxon>Circinella</taxon>
    </lineage>
</organism>
<evidence type="ECO:0000313" key="9">
    <source>
        <dbReference type="Proteomes" id="UP000646827"/>
    </source>
</evidence>
<gene>
    <name evidence="8" type="ORF">INT45_003574</name>
</gene>
<dbReference type="PROSITE" id="PS51203">
    <property type="entry name" value="CS"/>
    <property type="match status" value="1"/>
</dbReference>
<feature type="domain" description="CS" evidence="7">
    <location>
        <begin position="293"/>
        <end position="385"/>
    </location>
</feature>
<evidence type="ECO:0000256" key="6">
    <source>
        <dbReference type="SAM" id="MobiDB-lite"/>
    </source>
</evidence>
<dbReference type="PANTHER" id="PTHR21664">
    <property type="entry name" value="CHRONIC MYELOGENOUS LEUKEMIA TUMOR ANTIGEN 66"/>
    <property type="match status" value="1"/>
</dbReference>
<dbReference type="GO" id="GO:0005737">
    <property type="term" value="C:cytoplasm"/>
    <property type="evidence" value="ECO:0007669"/>
    <property type="project" value="UniProtKB-SubCell"/>
</dbReference>
<dbReference type="SUPFAM" id="SSF49764">
    <property type="entry name" value="HSP20-like chaperones"/>
    <property type="match status" value="1"/>
</dbReference>
<keyword evidence="9" id="KW-1185">Reference proteome</keyword>
<dbReference type="Proteomes" id="UP000646827">
    <property type="component" value="Unassembled WGS sequence"/>
</dbReference>
<evidence type="ECO:0000259" key="7">
    <source>
        <dbReference type="PROSITE" id="PS51203"/>
    </source>
</evidence>
<comment type="subcellular location">
    <subcellularLocation>
        <location evidence="2">Cytoplasm</location>
    </subcellularLocation>
    <subcellularLocation>
        <location evidence="1">Nucleus</location>
    </subcellularLocation>
</comment>
<dbReference type="OrthoDB" id="428655at2759"/>
<dbReference type="EMBL" id="JAEPRB010000098">
    <property type="protein sequence ID" value="KAG2221860.1"/>
    <property type="molecule type" value="Genomic_DNA"/>
</dbReference>
<dbReference type="AlphaFoldDB" id="A0A8H7S386"/>
<accession>A0A8H7S386</accession>
<dbReference type="InterPro" id="IPR008978">
    <property type="entry name" value="HSP20-like_chaperone"/>
</dbReference>
<dbReference type="Gene3D" id="2.60.40.790">
    <property type="match status" value="1"/>
</dbReference>
<evidence type="ECO:0000256" key="4">
    <source>
        <dbReference type="ARBA" id="ARBA00022490"/>
    </source>
</evidence>
<feature type="region of interest" description="Disordered" evidence="6">
    <location>
        <begin position="411"/>
        <end position="432"/>
    </location>
</feature>
<evidence type="ECO:0000256" key="2">
    <source>
        <dbReference type="ARBA" id="ARBA00004496"/>
    </source>
</evidence>
<keyword evidence="4" id="KW-0963">Cytoplasm</keyword>